<dbReference type="InterPro" id="IPR024775">
    <property type="entry name" value="DinB-like"/>
</dbReference>
<organism evidence="3 4">
    <name type="scientific">Lapillicoccus jejuensis</name>
    <dbReference type="NCBI Taxonomy" id="402171"/>
    <lineage>
        <taxon>Bacteria</taxon>
        <taxon>Bacillati</taxon>
        <taxon>Actinomycetota</taxon>
        <taxon>Actinomycetes</taxon>
        <taxon>Micrococcales</taxon>
        <taxon>Intrasporangiaceae</taxon>
        <taxon>Lapillicoccus</taxon>
    </lineage>
</organism>
<reference evidence="3 4" key="1">
    <citation type="submission" date="2019-06" db="EMBL/GenBank/DDBJ databases">
        <title>Sequencing the genomes of 1000 actinobacteria strains.</title>
        <authorList>
            <person name="Klenk H.-P."/>
        </authorList>
    </citation>
    <scope>NUCLEOTIDE SEQUENCE [LARGE SCALE GENOMIC DNA]</scope>
    <source>
        <strain evidence="3 4">DSM 18607</strain>
    </source>
</reference>
<proteinExistence type="predicted"/>
<dbReference type="OrthoDB" id="3376896at2"/>
<accession>A0A542DYQ2</accession>
<dbReference type="Gene3D" id="1.20.120.450">
    <property type="entry name" value="dinb family like domain"/>
    <property type="match status" value="1"/>
</dbReference>
<dbReference type="RefSeq" id="WP_141847749.1">
    <property type="nucleotide sequence ID" value="NZ_BAAAPR010000002.1"/>
</dbReference>
<keyword evidence="4" id="KW-1185">Reference proteome</keyword>
<gene>
    <name evidence="3" type="ORF">FB458_1291</name>
</gene>
<sequence>MSTQAEQPEPTLQPEPDTKDWTWTLERPCPECGYDAATVQPAAVPALVRDAMSRFPDALRREGATLRPAPRVWSPLEYGCHVRDVCRLFTRRLHLMLDEDDPLFDNWDQDATALADRYAEQDPLLVAAECEDAAHEAADAFGAVADGQWRRTGRRSDGASFTVESFARYFLHDLYHHVHDLDRP</sequence>
<feature type="region of interest" description="Disordered" evidence="1">
    <location>
        <begin position="1"/>
        <end position="21"/>
    </location>
</feature>
<evidence type="ECO:0000313" key="4">
    <source>
        <dbReference type="Proteomes" id="UP000317893"/>
    </source>
</evidence>
<evidence type="ECO:0000313" key="3">
    <source>
        <dbReference type="EMBL" id="TQJ08207.1"/>
    </source>
</evidence>
<dbReference type="InterPro" id="IPR034660">
    <property type="entry name" value="DinB/YfiT-like"/>
</dbReference>
<feature type="domain" description="DinB-like" evidence="2">
    <location>
        <begin position="48"/>
        <end position="179"/>
    </location>
</feature>
<dbReference type="Proteomes" id="UP000317893">
    <property type="component" value="Unassembled WGS sequence"/>
</dbReference>
<evidence type="ECO:0000256" key="1">
    <source>
        <dbReference type="SAM" id="MobiDB-lite"/>
    </source>
</evidence>
<dbReference type="SUPFAM" id="SSF109854">
    <property type="entry name" value="DinB/YfiT-like putative metalloenzymes"/>
    <property type="match status" value="1"/>
</dbReference>
<evidence type="ECO:0000259" key="2">
    <source>
        <dbReference type="Pfam" id="PF12867"/>
    </source>
</evidence>
<comment type="caution">
    <text evidence="3">The sequence shown here is derived from an EMBL/GenBank/DDBJ whole genome shotgun (WGS) entry which is preliminary data.</text>
</comment>
<protein>
    <submittedName>
        <fullName evidence="3">DinB family protein</fullName>
    </submittedName>
</protein>
<dbReference type="AlphaFoldDB" id="A0A542DYQ2"/>
<dbReference type="Pfam" id="PF12867">
    <property type="entry name" value="DinB_2"/>
    <property type="match status" value="1"/>
</dbReference>
<dbReference type="EMBL" id="VFMN01000001">
    <property type="protein sequence ID" value="TQJ08207.1"/>
    <property type="molecule type" value="Genomic_DNA"/>
</dbReference>
<name>A0A542DYQ2_9MICO</name>